<reference evidence="3 4" key="1">
    <citation type="journal article" date="2020" name="Nat. Food">
        <title>A phased Vanilla planifolia genome enables genetic improvement of flavour and production.</title>
        <authorList>
            <person name="Hasing T."/>
            <person name="Tang H."/>
            <person name="Brym M."/>
            <person name="Khazi F."/>
            <person name="Huang T."/>
            <person name="Chambers A.H."/>
        </authorList>
    </citation>
    <scope>NUCLEOTIDE SEQUENCE [LARGE SCALE GENOMIC DNA]</scope>
    <source>
        <tissue evidence="3">Leaf</tissue>
    </source>
</reference>
<gene>
    <name evidence="3" type="ORF">HPP92_016072</name>
</gene>
<evidence type="ECO:0000259" key="2">
    <source>
        <dbReference type="PROSITE" id="PS50076"/>
    </source>
</evidence>
<sequence length="536" mass="60892">MNMVLARVIGWSGLDAPAWCCSDKLGAHSVRVAMVETGLMHRVVNDFPIGPGVTRQIIGPEVVDRDFGGWEWGSDGFRHPGWCCLAMVVLRLVDLVTVSMEPMAMVRIEMRLVHSPFSLFFAATRLECAEADEELLGLKLLLLTDILFSVGLFFIECDVFCRRAFLYSVEVKVPNSKLLSISQALGKIALKWNATKWRQAGPRTLLKRRWKAGILLVLKASTQGFASLPDIENASHMLAVCEVHCSAAIPQACSLLHPDKNKFTGAESAFKLVGDAYKVLSDKVNRQAYDLKTRVQSEFSLHSNLLIIFKKMLQGDKASEKYSSRNAQQRRNRKKVVSDSDSAESNSSESDESDVVVEEDSTSPDVLTNSRYPRRSTRCTVKDRHQSKFSVNQIWAAYDDHDAMPRFYALIQRVFTPFFKLQYTWLEFNPSSAIEKAWVNTGLPTAWKFHTWKNWRPKKYEYEFVEVVFRFYIWPGHHCKSFGQELGKEAEFLGIHLSSIHALPPSSWKITDTAGADAIEVPERPLLDREKTRMWI</sequence>
<feature type="compositionally biased region" description="Acidic residues" evidence="1">
    <location>
        <begin position="349"/>
        <end position="362"/>
    </location>
</feature>
<dbReference type="AlphaFoldDB" id="A0A835QJ14"/>
<dbReference type="Proteomes" id="UP000636800">
    <property type="component" value="Chromosome 7"/>
</dbReference>
<organism evidence="3 4">
    <name type="scientific">Vanilla planifolia</name>
    <name type="common">Vanilla</name>
    <dbReference type="NCBI Taxonomy" id="51239"/>
    <lineage>
        <taxon>Eukaryota</taxon>
        <taxon>Viridiplantae</taxon>
        <taxon>Streptophyta</taxon>
        <taxon>Embryophyta</taxon>
        <taxon>Tracheophyta</taxon>
        <taxon>Spermatophyta</taxon>
        <taxon>Magnoliopsida</taxon>
        <taxon>Liliopsida</taxon>
        <taxon>Asparagales</taxon>
        <taxon>Orchidaceae</taxon>
        <taxon>Vanilloideae</taxon>
        <taxon>Vanilleae</taxon>
        <taxon>Vanilla</taxon>
    </lineage>
</organism>
<proteinExistence type="predicted"/>
<dbReference type="InterPro" id="IPR036869">
    <property type="entry name" value="J_dom_sf"/>
</dbReference>
<dbReference type="InterPro" id="IPR001623">
    <property type="entry name" value="DnaJ_domain"/>
</dbReference>
<protein>
    <recommendedName>
        <fullName evidence="2">J domain-containing protein</fullName>
    </recommendedName>
</protein>
<dbReference type="Gene3D" id="1.10.287.110">
    <property type="entry name" value="DnaJ domain"/>
    <property type="match status" value="1"/>
</dbReference>
<dbReference type="GO" id="GO:0005783">
    <property type="term" value="C:endoplasmic reticulum"/>
    <property type="evidence" value="ECO:0007669"/>
    <property type="project" value="UniProtKB-ARBA"/>
</dbReference>
<keyword evidence="4" id="KW-1185">Reference proteome</keyword>
<name>A0A835QJ14_VANPL</name>
<dbReference type="PANTHER" id="PTHR45089">
    <property type="entry name" value="DNAJ HEAT SHOCK AMINO-TERMINAL DOMAIN PROTEIN-RELATED"/>
    <property type="match status" value="1"/>
</dbReference>
<dbReference type="Pfam" id="PF11926">
    <property type="entry name" value="DUF3444"/>
    <property type="match status" value="1"/>
</dbReference>
<dbReference type="PANTHER" id="PTHR45089:SF24">
    <property type="entry name" value="DNAJ HEAT SHOCK N-TERMINAL DOMAIN-CONTAINING PROTEIN"/>
    <property type="match status" value="1"/>
</dbReference>
<comment type="caution">
    <text evidence="3">The sequence shown here is derived from an EMBL/GenBank/DDBJ whole genome shotgun (WGS) entry which is preliminary data.</text>
</comment>
<dbReference type="PROSITE" id="PS50076">
    <property type="entry name" value="DNAJ_2"/>
    <property type="match status" value="1"/>
</dbReference>
<evidence type="ECO:0000313" key="3">
    <source>
        <dbReference type="EMBL" id="KAG0474215.1"/>
    </source>
</evidence>
<feature type="region of interest" description="Disordered" evidence="1">
    <location>
        <begin position="320"/>
        <end position="371"/>
    </location>
</feature>
<dbReference type="InterPro" id="IPR024593">
    <property type="entry name" value="DUF3444"/>
</dbReference>
<dbReference type="CDD" id="cd06257">
    <property type="entry name" value="DnaJ"/>
    <property type="match status" value="1"/>
</dbReference>
<feature type="domain" description="J" evidence="2">
    <location>
        <begin position="213"/>
        <end position="293"/>
    </location>
</feature>
<dbReference type="SUPFAM" id="SSF46565">
    <property type="entry name" value="Chaperone J-domain"/>
    <property type="match status" value="1"/>
</dbReference>
<dbReference type="Pfam" id="PF00226">
    <property type="entry name" value="DnaJ"/>
    <property type="match status" value="1"/>
</dbReference>
<evidence type="ECO:0000256" key="1">
    <source>
        <dbReference type="SAM" id="MobiDB-lite"/>
    </source>
</evidence>
<feature type="compositionally biased region" description="Low complexity" evidence="1">
    <location>
        <begin position="339"/>
        <end position="348"/>
    </location>
</feature>
<accession>A0A835QJ14</accession>
<dbReference type="EMBL" id="JADCNL010000007">
    <property type="protein sequence ID" value="KAG0474215.1"/>
    <property type="molecule type" value="Genomic_DNA"/>
</dbReference>
<evidence type="ECO:0000313" key="4">
    <source>
        <dbReference type="Proteomes" id="UP000636800"/>
    </source>
</evidence>